<dbReference type="Gene3D" id="1.25.40.10">
    <property type="entry name" value="Tetratricopeptide repeat domain"/>
    <property type="match status" value="1"/>
</dbReference>
<keyword evidence="4" id="KW-0802">TPR repeat</keyword>
<dbReference type="InterPro" id="IPR011990">
    <property type="entry name" value="TPR-like_helical_dom_sf"/>
</dbReference>
<dbReference type="PANTHER" id="PTHR16263:SF4">
    <property type="entry name" value="TETRATRICOPEPTIDE REPEAT PROTEIN 38"/>
    <property type="match status" value="1"/>
</dbReference>
<dbReference type="CDD" id="cd05804">
    <property type="entry name" value="StaR_like"/>
    <property type="match status" value="1"/>
</dbReference>
<name>A0ABP8HRY9_9BURK</name>
<dbReference type="RefSeq" id="WP_345538308.1">
    <property type="nucleotide sequence ID" value="NZ_BAABGJ010000021.1"/>
</dbReference>
<reference evidence="6" key="1">
    <citation type="journal article" date="2019" name="Int. J. Syst. Evol. Microbiol.">
        <title>The Global Catalogue of Microorganisms (GCM) 10K type strain sequencing project: providing services to taxonomists for standard genome sequencing and annotation.</title>
        <authorList>
            <consortium name="The Broad Institute Genomics Platform"/>
            <consortium name="The Broad Institute Genome Sequencing Center for Infectious Disease"/>
            <person name="Wu L."/>
            <person name="Ma J."/>
        </authorList>
    </citation>
    <scope>NUCLEOTIDE SEQUENCE [LARGE SCALE GENOMIC DNA]</scope>
    <source>
        <strain evidence="6">JCM 17804</strain>
    </source>
</reference>
<dbReference type="EMBL" id="BAABGJ010000021">
    <property type="protein sequence ID" value="GAA4343382.1"/>
    <property type="molecule type" value="Genomic_DNA"/>
</dbReference>
<gene>
    <name evidence="5" type="ORF">GCM10023165_25790</name>
</gene>
<evidence type="ECO:0000313" key="6">
    <source>
        <dbReference type="Proteomes" id="UP001500975"/>
    </source>
</evidence>
<sequence length="438" mass="46914">MATTLRDAHGEALSTTDRTSLAAYDRALELFHGYRLDPLAVLMPALERDPGFVSGHLLMAGMVLGAFDGSLLGVAKASVDAAAAHASRANARETSLIGALGAWSGGDMLRGNQLLGRHLIDHPRDLFALQIAHASDLFLGHSFMLRDRVARSLARWSAEDEGYGYVLGMYAFGLEECNEYGRAEDIGRRAVELHPQDSWAVHAVAHVCEMQGRAADGIRWLKATQPDWATDCAMAVHNHWHLALAHMGAGELGAALTLYDSAVTPAPEAVALNLNDATALLWRLMLRGVDVSSRWQPLAARRAAQAAWGCNAFNDMHTVMTLAGAGDEVAAAAGIEAMAQARRYPGAHDWDVALQAAEGLQAFAEGRNARCVELLLPLIDASLPLGGSHAQRDLLHLTLIEAAGRAGDRALVRAMEDERAARKVPTRAVARTEEAIAA</sequence>
<evidence type="ECO:0000256" key="3">
    <source>
        <dbReference type="ARBA" id="ARBA00022737"/>
    </source>
</evidence>
<proteinExistence type="inferred from homology"/>
<protein>
    <recommendedName>
        <fullName evidence="2">Tetratricopeptide repeat protein 38</fullName>
    </recommendedName>
</protein>
<evidence type="ECO:0000313" key="5">
    <source>
        <dbReference type="EMBL" id="GAA4343382.1"/>
    </source>
</evidence>
<dbReference type="Proteomes" id="UP001500975">
    <property type="component" value="Unassembled WGS sequence"/>
</dbReference>
<dbReference type="SUPFAM" id="SSF48452">
    <property type="entry name" value="TPR-like"/>
    <property type="match status" value="1"/>
</dbReference>
<organism evidence="5 6">
    <name type="scientific">Variovorax defluvii</name>
    <dbReference type="NCBI Taxonomy" id="913761"/>
    <lineage>
        <taxon>Bacteria</taxon>
        <taxon>Pseudomonadati</taxon>
        <taxon>Pseudomonadota</taxon>
        <taxon>Betaproteobacteria</taxon>
        <taxon>Burkholderiales</taxon>
        <taxon>Comamonadaceae</taxon>
        <taxon>Variovorax</taxon>
    </lineage>
</organism>
<evidence type="ECO:0000256" key="2">
    <source>
        <dbReference type="ARBA" id="ARBA00019992"/>
    </source>
</evidence>
<keyword evidence="3" id="KW-0677">Repeat</keyword>
<evidence type="ECO:0000256" key="4">
    <source>
        <dbReference type="ARBA" id="ARBA00022803"/>
    </source>
</evidence>
<dbReference type="InterPro" id="IPR033891">
    <property type="entry name" value="TTC38"/>
</dbReference>
<accession>A0ABP8HRY9</accession>
<evidence type="ECO:0000256" key="1">
    <source>
        <dbReference type="ARBA" id="ARBA00005857"/>
    </source>
</evidence>
<dbReference type="PANTHER" id="PTHR16263">
    <property type="entry name" value="TETRATRICOPEPTIDE REPEAT PROTEIN 38"/>
    <property type="match status" value="1"/>
</dbReference>
<comment type="similarity">
    <text evidence="1">Belongs to the TTC38 family.</text>
</comment>
<comment type="caution">
    <text evidence="5">The sequence shown here is derived from an EMBL/GenBank/DDBJ whole genome shotgun (WGS) entry which is preliminary data.</text>
</comment>
<keyword evidence="6" id="KW-1185">Reference proteome</keyword>